<dbReference type="InterPro" id="IPR027417">
    <property type="entry name" value="P-loop_NTPase"/>
</dbReference>
<evidence type="ECO:0000259" key="5">
    <source>
        <dbReference type="PROSITE" id="PS50893"/>
    </source>
</evidence>
<dbReference type="GO" id="GO:0005524">
    <property type="term" value="F:ATP binding"/>
    <property type="evidence" value="ECO:0007669"/>
    <property type="project" value="UniProtKB-KW"/>
</dbReference>
<evidence type="ECO:0000256" key="2">
    <source>
        <dbReference type="ARBA" id="ARBA00022448"/>
    </source>
</evidence>
<dbReference type="GO" id="GO:0016020">
    <property type="term" value="C:membrane"/>
    <property type="evidence" value="ECO:0007669"/>
    <property type="project" value="InterPro"/>
</dbReference>
<dbReference type="SUPFAM" id="SSF52540">
    <property type="entry name" value="P-loop containing nucleoside triphosphate hydrolases"/>
    <property type="match status" value="1"/>
</dbReference>
<dbReference type="EMBL" id="DVML01000023">
    <property type="protein sequence ID" value="HIU22715.1"/>
    <property type="molecule type" value="Genomic_DNA"/>
</dbReference>
<keyword evidence="3" id="KW-0547">Nucleotide-binding</keyword>
<dbReference type="AlphaFoldDB" id="A0A9D1L3H1"/>
<name>A0A9D1L3H1_9BACT</name>
<accession>A0A9D1L3H1</accession>
<reference evidence="6" key="2">
    <citation type="journal article" date="2021" name="PeerJ">
        <title>Extensive microbial diversity within the chicken gut microbiome revealed by metagenomics and culture.</title>
        <authorList>
            <person name="Gilroy R."/>
            <person name="Ravi A."/>
            <person name="Getino M."/>
            <person name="Pursley I."/>
            <person name="Horton D.L."/>
            <person name="Alikhan N.F."/>
            <person name="Baker D."/>
            <person name="Gharbi K."/>
            <person name="Hall N."/>
            <person name="Watson M."/>
            <person name="Adriaenssens E.M."/>
            <person name="Foster-Nyarko E."/>
            <person name="Jarju S."/>
            <person name="Secka A."/>
            <person name="Antonio M."/>
            <person name="Oren A."/>
            <person name="Chaudhuri R.R."/>
            <person name="La Ragione R."/>
            <person name="Hildebrand F."/>
            <person name="Pallen M.J."/>
        </authorList>
    </citation>
    <scope>NUCLEOTIDE SEQUENCE</scope>
    <source>
        <strain evidence="6">CHK197-8231</strain>
    </source>
</reference>
<sequence length="246" mass="27551">MEKDVAITVKNLHIEYKGLKKYSIKKSLLKGKMSKLETFEALRGVSFEVETGRIVGIIGRNGSGKSTLLRALAGVFSPDKGSINLHGNTVSLLSIGVGFQNQLTGYENIYLAGMLLGFTKQQIQEKEQEIIQFADIGKFIYKPVKTYSSGMYSKLAFAITAILETDIMLIDEVLSVGDAQFKIKSYNKMKELISDEHRTVVIVSHVIPTLRELCDEVIWLHDGKIKMMGKTKEVLDQYETFMTGKK</sequence>
<dbReference type="GO" id="GO:0140359">
    <property type="term" value="F:ABC-type transporter activity"/>
    <property type="evidence" value="ECO:0007669"/>
    <property type="project" value="InterPro"/>
</dbReference>
<dbReference type="InterPro" id="IPR003439">
    <property type="entry name" value="ABC_transporter-like_ATP-bd"/>
</dbReference>
<dbReference type="CDD" id="cd03220">
    <property type="entry name" value="ABC_KpsT_Wzt"/>
    <property type="match status" value="1"/>
</dbReference>
<comment type="similarity">
    <text evidence="1">Belongs to the ABC transporter superfamily.</text>
</comment>
<comment type="caution">
    <text evidence="6">The sequence shown here is derived from an EMBL/GenBank/DDBJ whole genome shotgun (WGS) entry which is preliminary data.</text>
</comment>
<keyword evidence="2" id="KW-0813">Transport</keyword>
<dbReference type="InterPro" id="IPR015860">
    <property type="entry name" value="ABC_transpr_TagH-like"/>
</dbReference>
<dbReference type="GO" id="GO:0016887">
    <property type="term" value="F:ATP hydrolysis activity"/>
    <property type="evidence" value="ECO:0007669"/>
    <property type="project" value="InterPro"/>
</dbReference>
<organism evidence="6 7">
    <name type="scientific">Candidatus Fimihabitans intestinipullorum</name>
    <dbReference type="NCBI Taxonomy" id="2840820"/>
    <lineage>
        <taxon>Bacteria</taxon>
        <taxon>Bacillati</taxon>
        <taxon>Mycoplasmatota</taxon>
        <taxon>Mycoplasmatota incertae sedis</taxon>
        <taxon>Candidatus Fimihabitans</taxon>
    </lineage>
</organism>
<evidence type="ECO:0000313" key="6">
    <source>
        <dbReference type="EMBL" id="HIU22715.1"/>
    </source>
</evidence>
<keyword evidence="4 6" id="KW-0067">ATP-binding</keyword>
<protein>
    <submittedName>
        <fullName evidence="6">ABC transporter ATP-binding protein</fullName>
    </submittedName>
</protein>
<dbReference type="PANTHER" id="PTHR46743:SF2">
    <property type="entry name" value="TEICHOIC ACIDS EXPORT ATP-BINDING PROTEIN TAGH"/>
    <property type="match status" value="1"/>
</dbReference>
<dbReference type="InterPro" id="IPR003593">
    <property type="entry name" value="AAA+_ATPase"/>
</dbReference>
<dbReference type="Proteomes" id="UP000824087">
    <property type="component" value="Unassembled WGS sequence"/>
</dbReference>
<evidence type="ECO:0000256" key="4">
    <source>
        <dbReference type="ARBA" id="ARBA00022840"/>
    </source>
</evidence>
<dbReference type="PANTHER" id="PTHR46743">
    <property type="entry name" value="TEICHOIC ACIDS EXPORT ATP-BINDING PROTEIN TAGH"/>
    <property type="match status" value="1"/>
</dbReference>
<evidence type="ECO:0000313" key="7">
    <source>
        <dbReference type="Proteomes" id="UP000824087"/>
    </source>
</evidence>
<dbReference type="PROSITE" id="PS50893">
    <property type="entry name" value="ABC_TRANSPORTER_2"/>
    <property type="match status" value="1"/>
</dbReference>
<gene>
    <name evidence="6" type="ORF">IAD49_03945</name>
</gene>
<dbReference type="SMART" id="SM00382">
    <property type="entry name" value="AAA"/>
    <property type="match status" value="1"/>
</dbReference>
<proteinExistence type="inferred from homology"/>
<feature type="domain" description="ABC transporter" evidence="5">
    <location>
        <begin position="19"/>
        <end position="246"/>
    </location>
</feature>
<evidence type="ECO:0000256" key="1">
    <source>
        <dbReference type="ARBA" id="ARBA00005417"/>
    </source>
</evidence>
<evidence type="ECO:0000256" key="3">
    <source>
        <dbReference type="ARBA" id="ARBA00022741"/>
    </source>
</evidence>
<dbReference type="Gene3D" id="3.40.50.300">
    <property type="entry name" value="P-loop containing nucleotide triphosphate hydrolases"/>
    <property type="match status" value="1"/>
</dbReference>
<dbReference type="InterPro" id="IPR050683">
    <property type="entry name" value="Bact_Polysacc_Export_ATP-bd"/>
</dbReference>
<dbReference type="Pfam" id="PF00005">
    <property type="entry name" value="ABC_tran"/>
    <property type="match status" value="1"/>
</dbReference>
<reference evidence="6" key="1">
    <citation type="submission" date="2020-10" db="EMBL/GenBank/DDBJ databases">
        <authorList>
            <person name="Gilroy R."/>
        </authorList>
    </citation>
    <scope>NUCLEOTIDE SEQUENCE</scope>
    <source>
        <strain evidence="6">CHK197-8231</strain>
    </source>
</reference>